<organism evidence="2 3">
    <name type="scientific">Nephila pilipes</name>
    <name type="common">Giant wood spider</name>
    <name type="synonym">Nephila maculata</name>
    <dbReference type="NCBI Taxonomy" id="299642"/>
    <lineage>
        <taxon>Eukaryota</taxon>
        <taxon>Metazoa</taxon>
        <taxon>Ecdysozoa</taxon>
        <taxon>Arthropoda</taxon>
        <taxon>Chelicerata</taxon>
        <taxon>Arachnida</taxon>
        <taxon>Araneae</taxon>
        <taxon>Araneomorphae</taxon>
        <taxon>Entelegynae</taxon>
        <taxon>Araneoidea</taxon>
        <taxon>Nephilidae</taxon>
        <taxon>Nephila</taxon>
    </lineage>
</organism>
<keyword evidence="3" id="KW-1185">Reference proteome</keyword>
<evidence type="ECO:0000313" key="3">
    <source>
        <dbReference type="Proteomes" id="UP000887013"/>
    </source>
</evidence>
<name>A0A8X6P193_NEPPI</name>
<accession>A0A8X6P193</accession>
<feature type="region of interest" description="Disordered" evidence="1">
    <location>
        <begin position="113"/>
        <end position="148"/>
    </location>
</feature>
<dbReference type="EMBL" id="BMAW01015946">
    <property type="protein sequence ID" value="GFT46308.1"/>
    <property type="molecule type" value="Genomic_DNA"/>
</dbReference>
<proteinExistence type="predicted"/>
<feature type="compositionally biased region" description="Basic residues" evidence="1">
    <location>
        <begin position="125"/>
        <end position="143"/>
    </location>
</feature>
<evidence type="ECO:0000256" key="1">
    <source>
        <dbReference type="SAM" id="MobiDB-lite"/>
    </source>
</evidence>
<protein>
    <submittedName>
        <fullName evidence="2">Uncharacterized protein</fullName>
    </submittedName>
</protein>
<comment type="caution">
    <text evidence="2">The sequence shown here is derived from an EMBL/GenBank/DDBJ whole genome shotgun (WGS) entry which is preliminary data.</text>
</comment>
<evidence type="ECO:0000313" key="2">
    <source>
        <dbReference type="EMBL" id="GFT46308.1"/>
    </source>
</evidence>
<dbReference type="Proteomes" id="UP000887013">
    <property type="component" value="Unassembled WGS sequence"/>
</dbReference>
<sequence>MVSNIRYSPSGERYRYIPCWQRPVRRCVCRALRRAKAEGTPAVRSGNAISCPPVGINAHGMSARHGAPVHVATRGAAAFVCAAPAVAVARARREFRPRAVPYAEAPAARAVAASSDDARADTSHAHAHPAKRSRPSSKRQRRPVRGEESPRVTYVAACLFCHGVAQAEETPVHQNGNGNVGGTL</sequence>
<gene>
    <name evidence="2" type="ORF">NPIL_449171</name>
</gene>
<reference evidence="2" key="1">
    <citation type="submission" date="2020-08" db="EMBL/GenBank/DDBJ databases">
        <title>Multicomponent nature underlies the extraordinary mechanical properties of spider dragline silk.</title>
        <authorList>
            <person name="Kono N."/>
            <person name="Nakamura H."/>
            <person name="Mori M."/>
            <person name="Yoshida Y."/>
            <person name="Ohtoshi R."/>
            <person name="Malay A.D."/>
            <person name="Moran D.A.P."/>
            <person name="Tomita M."/>
            <person name="Numata K."/>
            <person name="Arakawa K."/>
        </authorList>
    </citation>
    <scope>NUCLEOTIDE SEQUENCE</scope>
</reference>
<dbReference type="AlphaFoldDB" id="A0A8X6P193"/>